<protein>
    <submittedName>
        <fullName evidence="2 4">Uncharacterized protein</fullName>
    </submittedName>
</protein>
<evidence type="ECO:0000313" key="2">
    <source>
        <dbReference type="EMBL" id="CEF64757.1"/>
    </source>
</evidence>
<dbReference type="AlphaFoldDB" id="A0A090L4X8"/>
<reference evidence="2 3" key="1">
    <citation type="submission" date="2014-09" db="EMBL/GenBank/DDBJ databases">
        <authorList>
            <person name="Martin A.A."/>
        </authorList>
    </citation>
    <scope>NUCLEOTIDE SEQUENCE</scope>
    <source>
        <strain evidence="3">ED321</strain>
        <strain evidence="2">ED321 Heterogonic</strain>
    </source>
</reference>
<feature type="region of interest" description="Disordered" evidence="1">
    <location>
        <begin position="142"/>
        <end position="239"/>
    </location>
</feature>
<sequence>MKSDKSSNMACYFIILSYLFLLIYSKDIESIYDSGIGGGLNNGFGNGFDYERYDTNNDTAYKAANFCLGYYNKQYNVSYKLTDIKFAINETLESNSNINLMLIAKNNSKGDYEFQAIYKTGNNSKPVCNIVNNGPFEDIILPSQPSNGTIGTIKPATTTKRPTRTTTKKPSKKPTQKSTKKPNTKTTKKANKKPSKKTTKKPKGKGNNKGKGKGKDKGKGKGKGKKKDKKNSKNSNKRE</sequence>
<dbReference type="WormBase" id="SRAE_1000301000">
    <property type="protein sequence ID" value="SRP01720"/>
    <property type="gene ID" value="WBGene00259627"/>
</dbReference>
<dbReference type="Proteomes" id="UP000035682">
    <property type="component" value="Unplaced"/>
</dbReference>
<dbReference type="GeneID" id="36377122"/>
<evidence type="ECO:0000313" key="3">
    <source>
        <dbReference type="Proteomes" id="UP000035682"/>
    </source>
</evidence>
<dbReference type="RefSeq" id="XP_024503958.1">
    <property type="nucleotide sequence ID" value="XM_024650153.1"/>
</dbReference>
<accession>A0A090L4X8</accession>
<feature type="compositionally biased region" description="Basic residues" evidence="1">
    <location>
        <begin position="161"/>
        <end position="212"/>
    </location>
</feature>
<organism evidence="2">
    <name type="scientific">Strongyloides ratti</name>
    <name type="common">Parasitic roundworm</name>
    <dbReference type="NCBI Taxonomy" id="34506"/>
    <lineage>
        <taxon>Eukaryota</taxon>
        <taxon>Metazoa</taxon>
        <taxon>Ecdysozoa</taxon>
        <taxon>Nematoda</taxon>
        <taxon>Chromadorea</taxon>
        <taxon>Rhabditida</taxon>
        <taxon>Tylenchina</taxon>
        <taxon>Panagrolaimomorpha</taxon>
        <taxon>Strongyloidoidea</taxon>
        <taxon>Strongyloididae</taxon>
        <taxon>Strongyloides</taxon>
    </lineage>
</organism>
<evidence type="ECO:0000313" key="4">
    <source>
        <dbReference type="WBParaSite" id="SRAE_1000301000.1"/>
    </source>
</evidence>
<name>A0A090L4X8_STRRB</name>
<gene>
    <name evidence="2 4 5" type="ORF">SRAE_1000301000</name>
</gene>
<evidence type="ECO:0000256" key="1">
    <source>
        <dbReference type="SAM" id="MobiDB-lite"/>
    </source>
</evidence>
<evidence type="ECO:0000313" key="5">
    <source>
        <dbReference type="WormBase" id="SRAE_1000301000"/>
    </source>
</evidence>
<dbReference type="EMBL" id="LN609528">
    <property type="protein sequence ID" value="CEF64757.1"/>
    <property type="molecule type" value="Genomic_DNA"/>
</dbReference>
<dbReference type="CTD" id="36377122"/>
<dbReference type="WBParaSite" id="SRAE_1000301000.1">
    <property type="protein sequence ID" value="SRAE_1000301000.1"/>
    <property type="gene ID" value="WBGene00259627"/>
</dbReference>
<proteinExistence type="predicted"/>
<reference evidence="4" key="2">
    <citation type="submission" date="2020-12" db="UniProtKB">
        <authorList>
            <consortium name="WormBaseParasite"/>
        </authorList>
    </citation>
    <scope>IDENTIFICATION</scope>
</reference>
<feature type="compositionally biased region" description="Basic residues" evidence="1">
    <location>
        <begin position="220"/>
        <end position="232"/>
    </location>
</feature>
<keyword evidence="3" id="KW-1185">Reference proteome</keyword>